<evidence type="ECO:0000256" key="8">
    <source>
        <dbReference type="ARBA" id="ARBA00048679"/>
    </source>
</evidence>
<dbReference type="GO" id="GO:0005524">
    <property type="term" value="F:ATP binding"/>
    <property type="evidence" value="ECO:0007669"/>
    <property type="project" value="UniProtKB-UniRule"/>
</dbReference>
<reference evidence="13 14" key="1">
    <citation type="journal article" date="2023" name="J. Phycol.">
        <title>Chrysosporum ovalisporum is synonymous with the true-branching cyanobacterium Umezakia natans (Nostocales/Aphanizomenonaceae).</title>
        <authorList>
            <person name="McGregor G.B."/>
            <person name="Sendall B.C."/>
            <person name="Niiyama Y."/>
            <person name="Tuji A."/>
            <person name="Willis A."/>
        </authorList>
    </citation>
    <scope>NUCLEOTIDE SEQUENCE [LARGE SCALE GENOMIC DNA]</scope>
    <source>
        <strain evidence="13 14">FSS-62</strain>
    </source>
</reference>
<accession>A0AA43H0Z7</accession>
<dbReference type="Gene3D" id="3.30.200.20">
    <property type="entry name" value="Phosphorylase Kinase, domain 1"/>
    <property type="match status" value="1"/>
</dbReference>
<sequence>MDKLLVNRYKIVSALGFGGFGETLLAHDTQMPSQRLVVVKRLKPNNQNAHTSLQLIKQLFQKEAVVLEELGNHCGQIPQLYSYFTDGGEFYLVQEYIEGKNMAQFGQITSEHATIILSSLLNTLKYIHSKNIIHRDIKPENIILRDSDRLPVLIDFGAVKETMGAVTLGSGSTVSSVIVGTRGFMAPEQSAGRTMFSSDLYALGMTIISGMTGKLPIEMSMNPLTGELDWQSYVAKLEPKLAEVLDRSIKVDLGSRYPTAEAMYQDLHHSKQSVRSTLPSQANTFVISPKFDGNRQYSSDLQTLVNTKVANSQVAADQIKNFSQLSLKPIIVTLLLITLGLVSGLFITQEIMKTQQKAAQAEQEKQEAEQKAAQAEQETREAEQKAAQAEQETREAEQKRLEAEKKAVQQEQQRLATVARQAREERQRLAAERKRIKSLASSDVGISNTINSEAVQGNSSSSTTWQSTCGHSYIPGAQWWAVKGPSNALSAVKNNYCGDAFITKKETQAASFTSESAAWSFANRLSQESGFQFWVTKSSQSR</sequence>
<evidence type="ECO:0000256" key="9">
    <source>
        <dbReference type="PROSITE-ProRule" id="PRU10141"/>
    </source>
</evidence>
<name>A0AA43H0Z7_9CYAN</name>
<dbReference type="InterPro" id="IPR011009">
    <property type="entry name" value="Kinase-like_dom_sf"/>
</dbReference>
<evidence type="ECO:0000256" key="1">
    <source>
        <dbReference type="ARBA" id="ARBA00012513"/>
    </source>
</evidence>
<keyword evidence="11" id="KW-0472">Membrane</keyword>
<dbReference type="InterPro" id="IPR008271">
    <property type="entry name" value="Ser/Thr_kinase_AS"/>
</dbReference>
<dbReference type="RefSeq" id="WP_280688378.1">
    <property type="nucleotide sequence ID" value="NZ_JANQDL010000105.1"/>
</dbReference>
<dbReference type="Proteomes" id="UP001159370">
    <property type="component" value="Unassembled WGS sequence"/>
</dbReference>
<evidence type="ECO:0000256" key="10">
    <source>
        <dbReference type="SAM" id="MobiDB-lite"/>
    </source>
</evidence>
<dbReference type="AlphaFoldDB" id="A0AA43H0Z7"/>
<evidence type="ECO:0000313" key="13">
    <source>
        <dbReference type="EMBL" id="MDH6065347.1"/>
    </source>
</evidence>
<keyword evidence="3" id="KW-0808">Transferase</keyword>
<evidence type="ECO:0000256" key="2">
    <source>
        <dbReference type="ARBA" id="ARBA00022527"/>
    </source>
</evidence>
<dbReference type="CDD" id="cd14014">
    <property type="entry name" value="STKc_PknB_like"/>
    <property type="match status" value="1"/>
</dbReference>
<comment type="catalytic activity">
    <reaction evidence="7">
        <text>L-threonyl-[protein] + ATP = O-phospho-L-threonyl-[protein] + ADP + H(+)</text>
        <dbReference type="Rhea" id="RHEA:46608"/>
        <dbReference type="Rhea" id="RHEA-COMP:11060"/>
        <dbReference type="Rhea" id="RHEA-COMP:11605"/>
        <dbReference type="ChEBI" id="CHEBI:15378"/>
        <dbReference type="ChEBI" id="CHEBI:30013"/>
        <dbReference type="ChEBI" id="CHEBI:30616"/>
        <dbReference type="ChEBI" id="CHEBI:61977"/>
        <dbReference type="ChEBI" id="CHEBI:456216"/>
        <dbReference type="EC" id="2.7.11.1"/>
    </reaction>
</comment>
<dbReference type="CDD" id="cd06503">
    <property type="entry name" value="ATP-synt_Fo_b"/>
    <property type="match status" value="1"/>
</dbReference>
<dbReference type="SUPFAM" id="SSF56112">
    <property type="entry name" value="Protein kinase-like (PK-like)"/>
    <property type="match status" value="1"/>
</dbReference>
<feature type="compositionally biased region" description="Basic and acidic residues" evidence="10">
    <location>
        <begin position="391"/>
        <end position="405"/>
    </location>
</feature>
<dbReference type="GO" id="GO:0004674">
    <property type="term" value="F:protein serine/threonine kinase activity"/>
    <property type="evidence" value="ECO:0007669"/>
    <property type="project" value="UniProtKB-KW"/>
</dbReference>
<gene>
    <name evidence="13" type="ORF">NWP23_16610</name>
</gene>
<evidence type="ECO:0000313" key="14">
    <source>
        <dbReference type="Proteomes" id="UP001159370"/>
    </source>
</evidence>
<keyword evidence="2" id="KW-0723">Serine/threonine-protein kinase</keyword>
<keyword evidence="11" id="KW-1133">Transmembrane helix</keyword>
<dbReference type="InterPro" id="IPR017441">
    <property type="entry name" value="Protein_kinase_ATP_BS"/>
</dbReference>
<comment type="caution">
    <text evidence="13">The sequence shown here is derived from an EMBL/GenBank/DDBJ whole genome shotgun (WGS) entry which is preliminary data.</text>
</comment>
<feature type="region of interest" description="Disordered" evidence="10">
    <location>
        <begin position="362"/>
        <end position="405"/>
    </location>
</feature>
<keyword evidence="5 13" id="KW-0418">Kinase</keyword>
<dbReference type="PANTHER" id="PTHR24363:SF0">
    <property type="entry name" value="SERINE_THREONINE KINASE LIKE DOMAIN CONTAINING 1"/>
    <property type="match status" value="1"/>
</dbReference>
<keyword evidence="4 9" id="KW-0547">Nucleotide-binding</keyword>
<dbReference type="InterPro" id="IPR000719">
    <property type="entry name" value="Prot_kinase_dom"/>
</dbReference>
<dbReference type="Gene3D" id="1.10.287.2610">
    <property type="match status" value="1"/>
</dbReference>
<dbReference type="SMART" id="SM00220">
    <property type="entry name" value="S_TKc"/>
    <property type="match status" value="1"/>
</dbReference>
<proteinExistence type="predicted"/>
<comment type="catalytic activity">
    <reaction evidence="8">
        <text>L-seryl-[protein] + ATP = O-phospho-L-seryl-[protein] + ADP + H(+)</text>
        <dbReference type="Rhea" id="RHEA:17989"/>
        <dbReference type="Rhea" id="RHEA-COMP:9863"/>
        <dbReference type="Rhea" id="RHEA-COMP:11604"/>
        <dbReference type="ChEBI" id="CHEBI:15378"/>
        <dbReference type="ChEBI" id="CHEBI:29999"/>
        <dbReference type="ChEBI" id="CHEBI:30616"/>
        <dbReference type="ChEBI" id="CHEBI:83421"/>
        <dbReference type="ChEBI" id="CHEBI:456216"/>
        <dbReference type="EC" id="2.7.11.1"/>
    </reaction>
</comment>
<evidence type="ECO:0000256" key="7">
    <source>
        <dbReference type="ARBA" id="ARBA00047899"/>
    </source>
</evidence>
<feature type="domain" description="Protein kinase" evidence="12">
    <location>
        <begin position="9"/>
        <end position="272"/>
    </location>
</feature>
<dbReference type="Pfam" id="PF00069">
    <property type="entry name" value="Pkinase"/>
    <property type="match status" value="1"/>
</dbReference>
<dbReference type="PROSITE" id="PS00107">
    <property type="entry name" value="PROTEIN_KINASE_ATP"/>
    <property type="match status" value="1"/>
</dbReference>
<evidence type="ECO:0000256" key="5">
    <source>
        <dbReference type="ARBA" id="ARBA00022777"/>
    </source>
</evidence>
<evidence type="ECO:0000256" key="11">
    <source>
        <dbReference type="SAM" id="Phobius"/>
    </source>
</evidence>
<evidence type="ECO:0000256" key="6">
    <source>
        <dbReference type="ARBA" id="ARBA00022840"/>
    </source>
</evidence>
<feature type="transmembrane region" description="Helical" evidence="11">
    <location>
        <begin position="330"/>
        <end position="348"/>
    </location>
</feature>
<feature type="binding site" evidence="9">
    <location>
        <position position="40"/>
    </location>
    <ligand>
        <name>ATP</name>
        <dbReference type="ChEBI" id="CHEBI:30616"/>
    </ligand>
</feature>
<evidence type="ECO:0000256" key="4">
    <source>
        <dbReference type="ARBA" id="ARBA00022741"/>
    </source>
</evidence>
<evidence type="ECO:0000256" key="3">
    <source>
        <dbReference type="ARBA" id="ARBA00022679"/>
    </source>
</evidence>
<dbReference type="Gene3D" id="1.10.510.10">
    <property type="entry name" value="Transferase(Phosphotransferase) domain 1"/>
    <property type="match status" value="1"/>
</dbReference>
<dbReference type="PANTHER" id="PTHR24363">
    <property type="entry name" value="SERINE/THREONINE PROTEIN KINASE"/>
    <property type="match status" value="1"/>
</dbReference>
<keyword evidence="6 9" id="KW-0067">ATP-binding</keyword>
<dbReference type="EC" id="2.7.11.1" evidence="1"/>
<organism evidence="13 14">
    <name type="scientific">Umezakia ovalisporum FSS-62</name>
    <dbReference type="NCBI Taxonomy" id="2971776"/>
    <lineage>
        <taxon>Bacteria</taxon>
        <taxon>Bacillati</taxon>
        <taxon>Cyanobacteriota</taxon>
        <taxon>Cyanophyceae</taxon>
        <taxon>Nostocales</taxon>
        <taxon>Nodulariaceae</taxon>
        <taxon>Umezakia</taxon>
    </lineage>
</organism>
<protein>
    <recommendedName>
        <fullName evidence="1">non-specific serine/threonine protein kinase</fullName>
        <ecNumber evidence="1">2.7.11.1</ecNumber>
    </recommendedName>
</protein>
<dbReference type="EMBL" id="JANQDL010000105">
    <property type="protein sequence ID" value="MDH6065347.1"/>
    <property type="molecule type" value="Genomic_DNA"/>
</dbReference>
<evidence type="ECO:0000259" key="12">
    <source>
        <dbReference type="PROSITE" id="PS50011"/>
    </source>
</evidence>
<dbReference type="PROSITE" id="PS00108">
    <property type="entry name" value="PROTEIN_KINASE_ST"/>
    <property type="match status" value="1"/>
</dbReference>
<dbReference type="PROSITE" id="PS50011">
    <property type="entry name" value="PROTEIN_KINASE_DOM"/>
    <property type="match status" value="1"/>
</dbReference>
<keyword evidence="11" id="KW-0812">Transmembrane</keyword>